<dbReference type="EMBL" id="MWQO01000014">
    <property type="protein sequence ID" value="THD11294.1"/>
    <property type="molecule type" value="Genomic_DNA"/>
</dbReference>
<dbReference type="STRING" id="993689.GCA_002077135_00196"/>
<evidence type="ECO:0000313" key="4">
    <source>
        <dbReference type="Proteomes" id="UP000307749"/>
    </source>
</evidence>
<dbReference type="InterPro" id="IPR049067">
    <property type="entry name" value="MreB-like_C"/>
</dbReference>
<name>A0A4S3KSV4_9GAMM</name>
<feature type="domain" description="Actin-like protein N-terminal" evidence="1">
    <location>
        <begin position="10"/>
        <end position="160"/>
    </location>
</feature>
<feature type="domain" description="Actin homologue MreB-like C-terminal" evidence="2">
    <location>
        <begin position="181"/>
        <end position="300"/>
    </location>
</feature>
<keyword evidence="4" id="KW-1185">Reference proteome</keyword>
<accession>A0A4S3KSV4</accession>
<dbReference type="AlphaFoldDB" id="A0A4S3KSV4"/>
<dbReference type="Pfam" id="PF17989">
    <property type="entry name" value="ALP_N"/>
    <property type="match status" value="1"/>
</dbReference>
<evidence type="ECO:0000313" key="3">
    <source>
        <dbReference type="EMBL" id="THD11294.1"/>
    </source>
</evidence>
<sequence length="333" mass="35948">MMELKAMHVGLDIGYGQTKISFTSDQYTPARNLVLHSGAAPFGLCPTGLGSGEARTEIVRVTVDGREWGAFVDPDAIAGGVSYLNEDFTRTEAYLAIYKGVLSMLRSNEVDHIVTGLPVEHMRDDERVHALQSRLSGKHVIRDGHIVNVKRVEVIPQAVGAYYGASDTVPAASVKYETVLVIDVGHYSADWVYLVDQAVRREFSGSSFRAGAAVLQDAAAYIDKECGVPVTAERLFRIVRDGADVVSIAGKRIDVRDAVAHGSATVSELVLSKIKTCLREAGAVSMVLLTGGGARFFEEATKAAFGHARIVVLRNPVMANANGFRLWSMRPGI</sequence>
<dbReference type="Gene3D" id="3.30.420.40">
    <property type="match status" value="2"/>
</dbReference>
<dbReference type="InterPro" id="IPR040607">
    <property type="entry name" value="ALP_N"/>
</dbReference>
<evidence type="ECO:0000259" key="1">
    <source>
        <dbReference type="Pfam" id="PF17989"/>
    </source>
</evidence>
<dbReference type="SUPFAM" id="SSF53067">
    <property type="entry name" value="Actin-like ATPase domain"/>
    <property type="match status" value="2"/>
</dbReference>
<dbReference type="RefSeq" id="WP_081130238.1">
    <property type="nucleotide sequence ID" value="NZ_LDOS01000005.1"/>
</dbReference>
<reference evidence="3 4" key="1">
    <citation type="submission" date="2017-02" db="EMBL/GenBank/DDBJ databases">
        <title>Whole genome sequencing of Metallibacterium scheffleri DSM 24874 (T).</title>
        <authorList>
            <person name="Kumar S."/>
            <person name="Patil P."/>
            <person name="Patil P.B."/>
        </authorList>
    </citation>
    <scope>NUCLEOTIDE SEQUENCE [LARGE SCALE GENOMIC DNA]</scope>
    <source>
        <strain evidence="3 4">DSM 24874</strain>
    </source>
</reference>
<comment type="caution">
    <text evidence="3">The sequence shown here is derived from an EMBL/GenBank/DDBJ whole genome shotgun (WGS) entry which is preliminary data.</text>
</comment>
<gene>
    <name evidence="3" type="ORF">B1806_04025</name>
</gene>
<dbReference type="OrthoDB" id="143284at2"/>
<dbReference type="Pfam" id="PF21522">
    <property type="entry name" value="MreB-like_C"/>
    <property type="match status" value="1"/>
</dbReference>
<dbReference type="InterPro" id="IPR043129">
    <property type="entry name" value="ATPase_NBD"/>
</dbReference>
<dbReference type="Proteomes" id="UP000307749">
    <property type="component" value="Unassembled WGS sequence"/>
</dbReference>
<protein>
    <submittedName>
        <fullName evidence="3">Uncharacterized protein</fullName>
    </submittedName>
</protein>
<organism evidence="3 4">
    <name type="scientific">Metallibacterium scheffleri</name>
    <dbReference type="NCBI Taxonomy" id="993689"/>
    <lineage>
        <taxon>Bacteria</taxon>
        <taxon>Pseudomonadati</taxon>
        <taxon>Pseudomonadota</taxon>
        <taxon>Gammaproteobacteria</taxon>
        <taxon>Lysobacterales</taxon>
        <taxon>Rhodanobacteraceae</taxon>
        <taxon>Metallibacterium</taxon>
    </lineage>
</organism>
<evidence type="ECO:0000259" key="2">
    <source>
        <dbReference type="Pfam" id="PF21522"/>
    </source>
</evidence>
<proteinExistence type="predicted"/>